<dbReference type="InterPro" id="IPR025609">
    <property type="entry name" value="Lsm14-like_N"/>
</dbReference>
<dbReference type="PANTHER" id="PTHR13586:SF0">
    <property type="entry name" value="TRAILER HITCH, ISOFORM H"/>
    <property type="match status" value="1"/>
</dbReference>
<dbReference type="Proteomes" id="UP001345219">
    <property type="component" value="Chromosome 11"/>
</dbReference>
<accession>A0AAN7QDM7</accession>
<sequence>MADEGGSSSKSSSMADSYIGSLISLFSKIEIRYEGILLEINTNESSIALRNGSAGQTFTMACSTCSADTQ</sequence>
<dbReference type="SUPFAM" id="SSF50182">
    <property type="entry name" value="Sm-like ribonucleoproteins"/>
    <property type="match status" value="1"/>
</dbReference>
<dbReference type="InterPro" id="IPR010920">
    <property type="entry name" value="LSM_dom_sf"/>
</dbReference>
<evidence type="ECO:0000313" key="2">
    <source>
        <dbReference type="EMBL" id="KAK4764464.1"/>
    </source>
</evidence>
<keyword evidence="3" id="KW-1185">Reference proteome</keyword>
<dbReference type="GO" id="GO:0034063">
    <property type="term" value="P:stress granule assembly"/>
    <property type="evidence" value="ECO:0007669"/>
    <property type="project" value="TreeGrafter"/>
</dbReference>
<dbReference type="GO" id="GO:0000932">
    <property type="term" value="C:P-body"/>
    <property type="evidence" value="ECO:0007669"/>
    <property type="project" value="TreeGrafter"/>
</dbReference>
<organism evidence="2 3">
    <name type="scientific">Trapa incisa</name>
    <dbReference type="NCBI Taxonomy" id="236973"/>
    <lineage>
        <taxon>Eukaryota</taxon>
        <taxon>Viridiplantae</taxon>
        <taxon>Streptophyta</taxon>
        <taxon>Embryophyta</taxon>
        <taxon>Tracheophyta</taxon>
        <taxon>Spermatophyta</taxon>
        <taxon>Magnoliopsida</taxon>
        <taxon>eudicotyledons</taxon>
        <taxon>Gunneridae</taxon>
        <taxon>Pentapetalae</taxon>
        <taxon>rosids</taxon>
        <taxon>malvids</taxon>
        <taxon>Myrtales</taxon>
        <taxon>Lythraceae</taxon>
        <taxon>Trapa</taxon>
    </lineage>
</organism>
<protein>
    <recommendedName>
        <fullName evidence="1">Lsm14-like N-terminal domain-containing protein</fullName>
    </recommendedName>
</protein>
<name>A0AAN7QDM7_9MYRT</name>
<dbReference type="EMBL" id="JAXIOK010000008">
    <property type="protein sequence ID" value="KAK4764464.1"/>
    <property type="molecule type" value="Genomic_DNA"/>
</dbReference>
<feature type="domain" description="Lsm14-like N-terminal" evidence="1">
    <location>
        <begin position="14"/>
        <end position="70"/>
    </location>
</feature>
<dbReference type="GO" id="GO:0033962">
    <property type="term" value="P:P-body assembly"/>
    <property type="evidence" value="ECO:0007669"/>
    <property type="project" value="TreeGrafter"/>
</dbReference>
<comment type="caution">
    <text evidence="2">The sequence shown here is derived from an EMBL/GenBank/DDBJ whole genome shotgun (WGS) entry which is preliminary data.</text>
</comment>
<dbReference type="SMART" id="SM01271">
    <property type="entry name" value="LSM14"/>
    <property type="match status" value="1"/>
</dbReference>
<proteinExistence type="predicted"/>
<dbReference type="Pfam" id="PF12701">
    <property type="entry name" value="LSM14"/>
    <property type="match status" value="1"/>
</dbReference>
<gene>
    <name evidence="2" type="ORF">SAY87_013902</name>
</gene>
<evidence type="ECO:0000313" key="3">
    <source>
        <dbReference type="Proteomes" id="UP001345219"/>
    </source>
</evidence>
<dbReference type="PANTHER" id="PTHR13586">
    <property type="entry name" value="SCD6 PROTEIN-RELATED"/>
    <property type="match status" value="1"/>
</dbReference>
<dbReference type="Gene3D" id="2.30.30.100">
    <property type="match status" value="1"/>
</dbReference>
<dbReference type="GO" id="GO:0003729">
    <property type="term" value="F:mRNA binding"/>
    <property type="evidence" value="ECO:0007669"/>
    <property type="project" value="TreeGrafter"/>
</dbReference>
<dbReference type="AlphaFoldDB" id="A0AAN7QDM7"/>
<evidence type="ECO:0000259" key="1">
    <source>
        <dbReference type="SMART" id="SM01271"/>
    </source>
</evidence>
<reference evidence="2 3" key="1">
    <citation type="journal article" date="2023" name="Hortic Res">
        <title>Pangenome of water caltrop reveals structural variations and asymmetric subgenome divergence after allopolyploidization.</title>
        <authorList>
            <person name="Zhang X."/>
            <person name="Chen Y."/>
            <person name="Wang L."/>
            <person name="Yuan Y."/>
            <person name="Fang M."/>
            <person name="Shi L."/>
            <person name="Lu R."/>
            <person name="Comes H.P."/>
            <person name="Ma Y."/>
            <person name="Chen Y."/>
            <person name="Huang G."/>
            <person name="Zhou Y."/>
            <person name="Zheng Z."/>
            <person name="Qiu Y."/>
        </authorList>
    </citation>
    <scope>NUCLEOTIDE SEQUENCE [LARGE SCALE GENOMIC DNA]</scope>
    <source>
        <tissue evidence="2">Roots</tissue>
    </source>
</reference>